<evidence type="ECO:0000313" key="3">
    <source>
        <dbReference type="Proteomes" id="UP001432360"/>
    </source>
</evidence>
<name>A0ABZ2BCM3_9HYPH</name>
<feature type="region of interest" description="Disordered" evidence="1">
    <location>
        <begin position="175"/>
        <end position="211"/>
    </location>
</feature>
<dbReference type="EMBL" id="CP133148">
    <property type="protein sequence ID" value="WVT04245.1"/>
    <property type="molecule type" value="Genomic_DNA"/>
</dbReference>
<protein>
    <submittedName>
        <fullName evidence="2">Uncharacterized protein</fullName>
    </submittedName>
</protein>
<proteinExistence type="predicted"/>
<accession>A0ABZ2BCM3</accession>
<sequence>MKASMKRCAINSGGSILTDGDPDLGLILDQRSRRATEIRAAARAYVRECGRKKEVVDIKLWGQHRWRRDGVVKRRIMIDALRDEVSTGVAVVDVWQRFEVSGTIARGLVGARSYGDLYRILMINEMPVGFSPGDIARWVSEGKMSAEDGRDILGIESDAEFEAFLAAWTADENLLSDGPGNRHCNPCQNGWRRRPKPPSSPFQAPRDRTGR</sequence>
<organism evidence="2 3">
    <name type="scientific">Sinorhizobium chiapasense</name>
    <dbReference type="NCBI Taxonomy" id="501572"/>
    <lineage>
        <taxon>Bacteria</taxon>
        <taxon>Pseudomonadati</taxon>
        <taxon>Pseudomonadota</taxon>
        <taxon>Alphaproteobacteria</taxon>
        <taxon>Hyphomicrobiales</taxon>
        <taxon>Rhizobiaceae</taxon>
        <taxon>Sinorhizobium/Ensifer group</taxon>
        <taxon>Sinorhizobium</taxon>
    </lineage>
</organism>
<reference evidence="2" key="1">
    <citation type="submission" date="2023-08" db="EMBL/GenBank/DDBJ databases">
        <title>Complete genome sequence of Sinorhizobium chiapanecum ITTG S70 isolated from Acaciella angustissima nodules in Chiapas-Mexico.</title>
        <authorList>
            <person name="Rincon-Rosales R."/>
            <person name="Rogel M.A."/>
            <person name="Rincon-Medina C.I."/>
            <person name="Guerrero G."/>
            <person name="Manzano-Gomez L.A."/>
            <person name="Lopez-Lopez A."/>
            <person name="Rincon Molina F.A."/>
            <person name="Martinez-Romero E."/>
        </authorList>
    </citation>
    <scope>NUCLEOTIDE SEQUENCE</scope>
    <source>
        <strain evidence="2">ITTG S70</strain>
    </source>
</reference>
<dbReference type="Proteomes" id="UP001432360">
    <property type="component" value="Chromosome"/>
</dbReference>
<evidence type="ECO:0000313" key="2">
    <source>
        <dbReference type="EMBL" id="WVT04245.1"/>
    </source>
</evidence>
<dbReference type="RefSeq" id="WP_331373428.1">
    <property type="nucleotide sequence ID" value="NZ_CP133148.1"/>
</dbReference>
<evidence type="ECO:0000256" key="1">
    <source>
        <dbReference type="SAM" id="MobiDB-lite"/>
    </source>
</evidence>
<gene>
    <name evidence="2" type="ORF">RB548_02170</name>
</gene>
<keyword evidence="3" id="KW-1185">Reference proteome</keyword>